<keyword evidence="2" id="KW-1185">Reference proteome</keyword>
<dbReference type="InterPro" id="IPR010195">
    <property type="entry name" value="Uncharacterised_peroxidase-rel"/>
</dbReference>
<protein>
    <submittedName>
        <fullName evidence="1">Peroxidase-related enzyme</fullName>
    </submittedName>
</protein>
<dbReference type="EMBL" id="CP123585">
    <property type="protein sequence ID" value="WZK91101.1"/>
    <property type="molecule type" value="Genomic_DNA"/>
</dbReference>
<evidence type="ECO:0000313" key="2">
    <source>
        <dbReference type="Proteomes" id="UP001623232"/>
    </source>
</evidence>
<organism evidence="1 2">
    <name type="scientific">Aliisedimentitalea scapharcae</name>
    <dbReference type="NCBI Taxonomy" id="1524259"/>
    <lineage>
        <taxon>Bacteria</taxon>
        <taxon>Pseudomonadati</taxon>
        <taxon>Pseudomonadota</taxon>
        <taxon>Alphaproteobacteria</taxon>
        <taxon>Rhodobacterales</taxon>
        <taxon>Roseobacteraceae</taxon>
        <taxon>Aliisedimentitalea</taxon>
    </lineage>
</organism>
<evidence type="ECO:0000313" key="1">
    <source>
        <dbReference type="EMBL" id="WZK91101.1"/>
    </source>
</evidence>
<dbReference type="SUPFAM" id="SSF69118">
    <property type="entry name" value="AhpD-like"/>
    <property type="match status" value="1"/>
</dbReference>
<name>A0ABZ2Y2E6_9RHOB</name>
<dbReference type="PANTHER" id="PTHR35446">
    <property type="entry name" value="SI:CH211-175M2.5"/>
    <property type="match status" value="1"/>
</dbReference>
<reference evidence="1 2" key="1">
    <citation type="submission" date="2023-04" db="EMBL/GenBank/DDBJ databases">
        <title>Complete genome sequence of Alisedimentitalea scapharcae.</title>
        <authorList>
            <person name="Rong J.-C."/>
            <person name="Yi M.-L."/>
            <person name="Zhao Q."/>
        </authorList>
    </citation>
    <scope>NUCLEOTIDE SEQUENCE [LARGE SCALE GENOMIC DNA]</scope>
    <source>
        <strain evidence="1 2">KCTC 42119</strain>
        <plasmid evidence="1 2">unnamed4</plasmid>
    </source>
</reference>
<gene>
    <name evidence="1" type="ORF">QEZ52_21270</name>
</gene>
<keyword evidence="1" id="KW-0614">Plasmid</keyword>
<sequence length="201" mass="21527">MGDKQIAWVQVIPQDHASGDLSKAYDAVKGKDGQVENLYLAMSQTPGAIQPADAHYLALLHNPDNPLPCWLAELVSTYVAILCGSDYAAANHGANFIMYLGDPARGEAILQSLRDGQLEGLGDASTQAALTYTRKLSLHPDQMTEDDVKALRQVGFCDKGISYLIQLVAAFAYWARMINGLGTQLGGTVGLEHVPAKGTGR</sequence>
<keyword evidence="1" id="KW-0560">Oxidoreductase</keyword>
<geneLocation type="plasmid" evidence="1 2">
    <name>unnamed4</name>
</geneLocation>
<accession>A0ABZ2Y2E6</accession>
<dbReference type="GO" id="GO:0004601">
    <property type="term" value="F:peroxidase activity"/>
    <property type="evidence" value="ECO:0007669"/>
    <property type="project" value="UniProtKB-KW"/>
</dbReference>
<dbReference type="RefSeq" id="WP_343211809.1">
    <property type="nucleotide sequence ID" value="NZ_CP123585.1"/>
</dbReference>
<dbReference type="Proteomes" id="UP001623232">
    <property type="component" value="Plasmid unnamed4"/>
</dbReference>
<proteinExistence type="predicted"/>
<dbReference type="Gene3D" id="1.20.1290.10">
    <property type="entry name" value="AhpD-like"/>
    <property type="match status" value="1"/>
</dbReference>
<keyword evidence="1" id="KW-0575">Peroxidase</keyword>
<dbReference type="InterPro" id="IPR029032">
    <property type="entry name" value="AhpD-like"/>
</dbReference>
<dbReference type="NCBIfam" id="TIGR01926">
    <property type="entry name" value="peroxid_rel"/>
    <property type="match status" value="1"/>
</dbReference>
<dbReference type="PANTHER" id="PTHR35446:SF2">
    <property type="entry name" value="CARBOXYMUCONOLACTONE DECARBOXYLASE-LIKE DOMAIN-CONTAINING PROTEIN"/>
    <property type="match status" value="1"/>
</dbReference>